<proteinExistence type="predicted"/>
<organism evidence="1">
    <name type="scientific">mine drainage metagenome</name>
    <dbReference type="NCBI Taxonomy" id="410659"/>
    <lineage>
        <taxon>unclassified sequences</taxon>
        <taxon>metagenomes</taxon>
        <taxon>ecological metagenomes</taxon>
    </lineage>
</organism>
<evidence type="ECO:0000313" key="1">
    <source>
        <dbReference type="EMBL" id="EQD53136.1"/>
    </source>
</evidence>
<sequence>EGLDREATMGILRPAKMEKIGIAGLQSDREAILTLLHDLGIAQIEPLSADALHYLSPERPSEQQRRIGEALLRFRGLKSALPEVRVSKRRRFRNLEEVVALAESVSIDGEVAELKREEDRLLTERTAAEDDLAILRKLPFYRDRLAYLTSTSVVSFFAEGPTAAFDALRDRIGETDAQFLVDDDDP</sequence>
<reference evidence="1" key="2">
    <citation type="journal article" date="2014" name="ISME J.">
        <title>Microbial stratification in low pH oxic and suboxic macroscopic growths along an acid mine drainage.</title>
        <authorList>
            <person name="Mendez-Garcia C."/>
            <person name="Mesa V."/>
            <person name="Sprenger R.R."/>
            <person name="Richter M."/>
            <person name="Diez M.S."/>
            <person name="Solano J."/>
            <person name="Bargiela R."/>
            <person name="Golyshina O.V."/>
            <person name="Manteca A."/>
            <person name="Ramos J.L."/>
            <person name="Gallego J.R."/>
            <person name="Llorente I."/>
            <person name="Martins Dos Santos V.A."/>
            <person name="Jensen O.N."/>
            <person name="Pelaez A.I."/>
            <person name="Sanchez J."/>
            <person name="Ferrer M."/>
        </authorList>
    </citation>
    <scope>NUCLEOTIDE SEQUENCE</scope>
</reference>
<name>T0ZY42_9ZZZZ</name>
<protein>
    <submittedName>
        <fullName evidence="1">V-type ATPase 116kDa subunit family protein</fullName>
    </submittedName>
</protein>
<reference evidence="1" key="1">
    <citation type="submission" date="2013-08" db="EMBL/GenBank/DDBJ databases">
        <authorList>
            <person name="Mendez C."/>
            <person name="Richter M."/>
            <person name="Ferrer M."/>
            <person name="Sanchez J."/>
        </authorList>
    </citation>
    <scope>NUCLEOTIDE SEQUENCE</scope>
</reference>
<feature type="non-terminal residue" evidence="1">
    <location>
        <position position="186"/>
    </location>
</feature>
<dbReference type="EMBL" id="AUZZ01004458">
    <property type="protein sequence ID" value="EQD53136.1"/>
    <property type="molecule type" value="Genomic_DNA"/>
</dbReference>
<gene>
    <name evidence="1" type="ORF">B2A_06318</name>
</gene>
<accession>T0ZY42</accession>
<comment type="caution">
    <text evidence="1">The sequence shown here is derived from an EMBL/GenBank/DDBJ whole genome shotgun (WGS) entry which is preliminary data.</text>
</comment>
<dbReference type="AlphaFoldDB" id="T0ZY42"/>
<feature type="non-terminal residue" evidence="1">
    <location>
        <position position="1"/>
    </location>
</feature>